<feature type="region of interest" description="Disordered" evidence="6">
    <location>
        <begin position="1"/>
        <end position="33"/>
    </location>
</feature>
<keyword evidence="5" id="KW-0539">Nucleus</keyword>
<evidence type="ECO:0000256" key="3">
    <source>
        <dbReference type="ARBA" id="ARBA00023015"/>
    </source>
</evidence>
<dbReference type="Pfam" id="PF08598">
    <property type="entry name" value="Sds3"/>
    <property type="match status" value="1"/>
</dbReference>
<dbReference type="InterPro" id="IPR013907">
    <property type="entry name" value="Sds3"/>
</dbReference>
<feature type="compositionally biased region" description="Basic and acidic residues" evidence="6">
    <location>
        <begin position="231"/>
        <end position="250"/>
    </location>
</feature>
<evidence type="ECO:0000256" key="2">
    <source>
        <dbReference type="ARBA" id="ARBA00022491"/>
    </source>
</evidence>
<dbReference type="OrthoDB" id="20886at2759"/>
<feature type="compositionally biased region" description="Low complexity" evidence="6">
    <location>
        <begin position="168"/>
        <end position="179"/>
    </location>
</feature>
<feature type="compositionally biased region" description="Polar residues" evidence="6">
    <location>
        <begin position="315"/>
        <end position="335"/>
    </location>
</feature>
<dbReference type="GO" id="GO:0005654">
    <property type="term" value="C:nucleoplasm"/>
    <property type="evidence" value="ECO:0007669"/>
    <property type="project" value="UniProtKB-ARBA"/>
</dbReference>
<keyword evidence="2" id="KW-0678">Repressor</keyword>
<reference evidence="7 8" key="1">
    <citation type="journal article" date="2020" name="ISME J.">
        <title>Uncovering the hidden diversity of litter-decomposition mechanisms in mushroom-forming fungi.</title>
        <authorList>
            <person name="Floudas D."/>
            <person name="Bentzer J."/>
            <person name="Ahren D."/>
            <person name="Johansson T."/>
            <person name="Persson P."/>
            <person name="Tunlid A."/>
        </authorList>
    </citation>
    <scope>NUCLEOTIDE SEQUENCE [LARGE SCALE GENOMIC DNA]</scope>
    <source>
        <strain evidence="7 8">CBS 175.51</strain>
    </source>
</reference>
<evidence type="ECO:0000313" key="7">
    <source>
        <dbReference type="EMBL" id="KAF5332298.1"/>
    </source>
</evidence>
<feature type="region of interest" description="Disordered" evidence="6">
    <location>
        <begin position="630"/>
        <end position="682"/>
    </location>
</feature>
<evidence type="ECO:0000256" key="6">
    <source>
        <dbReference type="SAM" id="MobiDB-lite"/>
    </source>
</evidence>
<feature type="compositionally biased region" description="Basic residues" evidence="6">
    <location>
        <begin position="1"/>
        <end position="11"/>
    </location>
</feature>
<name>A0A8H5BZN7_9AGAR</name>
<feature type="region of interest" description="Disordered" evidence="6">
    <location>
        <begin position="143"/>
        <end position="408"/>
    </location>
</feature>
<gene>
    <name evidence="7" type="ORF">D9611_008066</name>
</gene>
<feature type="region of interest" description="Disordered" evidence="6">
    <location>
        <begin position="50"/>
        <end position="96"/>
    </location>
</feature>
<comment type="caution">
    <text evidence="7">The sequence shown here is derived from an EMBL/GenBank/DDBJ whole genome shotgun (WGS) entry which is preliminary data.</text>
</comment>
<feature type="compositionally biased region" description="Basic residues" evidence="6">
    <location>
        <begin position="898"/>
        <end position="919"/>
    </location>
</feature>
<keyword evidence="3" id="KW-0805">Transcription regulation</keyword>
<evidence type="ECO:0000313" key="8">
    <source>
        <dbReference type="Proteomes" id="UP000541558"/>
    </source>
</evidence>
<feature type="region of interest" description="Disordered" evidence="6">
    <location>
        <begin position="858"/>
        <end position="952"/>
    </location>
</feature>
<sequence>MTTRKKTRKTKTPPTLTNDSHRLRAAQRRRESANAAALFLPRCGVGRAKGKELWESRRRRRHARRKRKKKRKKKRMFHRLRKAMEEEEGDDDEEADATASKLFRTVHVKLLTVTFEEPIRVANLKRTQEGRLTLLGPLAAMETDEADSEDCDNNDDVDNYGYPTLAVGSPSTTSGSDDSAWSDRNSDGTPYVSKKKKKALAKVAKQQRLANGAATEPPASTSDSHPAKPASDSRDGKASSKADCVDDSKPESAGNANPRADGPSGTSKPQSLAPVTPVSPATQAPVPSPTRSPTRATGAAKSRGRRPLDFVNAVIATNTGPTANVPRSSTTSAFTSRGKESIHIEQDVDTEMAQDQDGGAEGQDDNDDDNRSTGDVDLDDDVDVEGEENENEKENGDDDMEHDNEMESDLHPTHCAETLDVLATIEYKWTTLRERIYLEKTDNLAWEEDLVKQQYHPEMLHLLAESTKRRDKRLELANKKRFYEIAGIGKRRRPEDRATWSGGRCFERDHLQTDMISETNRKRRKLEREHRAAEPPQPSAYLSIVVQELQLTSEKFAASLCHRHLFPPAPSLRKIITTLPFSNGYSKQKLEYPFQSSDLVYPELTVLSSADVSQDLELLLQIRRHSSYDSRHHRSSMMNAASPSSQPAGFEPPTHYDPYGRPTQHHSVSGPIPSGKYPYLPGPPPGTIRQAPVALLRATRITMFGYHPTTLSNVAGWIEKESVSSSSLGLRRVAHTNLTNLTTLISVREGMEDRPVFLRCESLARAGSHGRQAIPVKSRTFERRGCYEAPPRGPPAASWYMARPRDGLIGQNEEDILLIDYKREAGAEEVDTGAWATSKRERVRELQREKDWIMQERERQEKIRAREREREKCDREKEMDREREKEQMDIDQLERSTGHHHHRRPPPMYHHHIVHHHHSQSSSSHPPPPSDHSSYVRIVNPNAGPSRGAKPI</sequence>
<dbReference type="SMART" id="SM01401">
    <property type="entry name" value="Sds3"/>
    <property type="match status" value="1"/>
</dbReference>
<organism evidence="7 8">
    <name type="scientific">Ephemerocybe angulata</name>
    <dbReference type="NCBI Taxonomy" id="980116"/>
    <lineage>
        <taxon>Eukaryota</taxon>
        <taxon>Fungi</taxon>
        <taxon>Dikarya</taxon>
        <taxon>Basidiomycota</taxon>
        <taxon>Agaricomycotina</taxon>
        <taxon>Agaricomycetes</taxon>
        <taxon>Agaricomycetidae</taxon>
        <taxon>Agaricales</taxon>
        <taxon>Agaricineae</taxon>
        <taxon>Psathyrellaceae</taxon>
        <taxon>Ephemerocybe</taxon>
    </lineage>
</organism>
<keyword evidence="8" id="KW-1185">Reference proteome</keyword>
<keyword evidence="4" id="KW-0804">Transcription</keyword>
<feature type="compositionally biased region" description="Basic and acidic residues" evidence="6">
    <location>
        <begin position="337"/>
        <end position="346"/>
    </location>
</feature>
<accession>A0A8H5BZN7</accession>
<feature type="compositionally biased region" description="Basic residues" evidence="6">
    <location>
        <begin position="57"/>
        <end position="81"/>
    </location>
</feature>
<feature type="compositionally biased region" description="Acidic residues" evidence="6">
    <location>
        <begin position="143"/>
        <end position="158"/>
    </location>
</feature>
<dbReference type="GO" id="GO:0010468">
    <property type="term" value="P:regulation of gene expression"/>
    <property type="evidence" value="ECO:0007669"/>
    <property type="project" value="UniProtKB-ARBA"/>
</dbReference>
<comment type="subcellular location">
    <subcellularLocation>
        <location evidence="1">Nucleus</location>
    </subcellularLocation>
</comment>
<feature type="compositionally biased region" description="Acidic residues" evidence="6">
    <location>
        <begin position="376"/>
        <end position="402"/>
    </location>
</feature>
<dbReference type="EMBL" id="JAACJK010000111">
    <property type="protein sequence ID" value="KAF5332298.1"/>
    <property type="molecule type" value="Genomic_DNA"/>
</dbReference>
<protein>
    <submittedName>
        <fullName evidence="7">Uncharacterized protein</fullName>
    </submittedName>
</protein>
<proteinExistence type="predicted"/>
<evidence type="ECO:0000256" key="4">
    <source>
        <dbReference type="ARBA" id="ARBA00023163"/>
    </source>
</evidence>
<evidence type="ECO:0000256" key="1">
    <source>
        <dbReference type="ARBA" id="ARBA00004123"/>
    </source>
</evidence>
<feature type="compositionally biased region" description="Acidic residues" evidence="6">
    <location>
        <begin position="85"/>
        <end position="96"/>
    </location>
</feature>
<feature type="compositionally biased region" description="Basic and acidic residues" evidence="6">
    <location>
        <begin position="858"/>
        <end position="897"/>
    </location>
</feature>
<evidence type="ECO:0000256" key="5">
    <source>
        <dbReference type="ARBA" id="ARBA00023242"/>
    </source>
</evidence>
<dbReference type="Proteomes" id="UP000541558">
    <property type="component" value="Unassembled WGS sequence"/>
</dbReference>
<feature type="compositionally biased region" description="Polar residues" evidence="6">
    <location>
        <begin position="637"/>
        <end position="647"/>
    </location>
</feature>
<dbReference type="AlphaFoldDB" id="A0A8H5BZN7"/>